<evidence type="ECO:0000256" key="5">
    <source>
        <dbReference type="ARBA" id="ARBA00022512"/>
    </source>
</evidence>
<evidence type="ECO:0000256" key="1">
    <source>
        <dbReference type="ARBA" id="ARBA00004191"/>
    </source>
</evidence>
<keyword evidence="9" id="KW-0472">Membrane</keyword>
<dbReference type="PROSITE" id="PS51208">
    <property type="entry name" value="AUTOTRANSPORTER"/>
    <property type="match status" value="1"/>
</dbReference>
<evidence type="ECO:0000256" key="7">
    <source>
        <dbReference type="ARBA" id="ARBA00022692"/>
    </source>
</evidence>
<evidence type="ECO:0000256" key="11">
    <source>
        <dbReference type="SAM" id="MobiDB-lite"/>
    </source>
</evidence>
<organism evidence="14 15">
    <name type="scientific">Chlamydia felis (strain Fe/C-56)</name>
    <name type="common">Chlamydophila felis</name>
    <dbReference type="NCBI Taxonomy" id="264202"/>
    <lineage>
        <taxon>Bacteria</taxon>
        <taxon>Pseudomonadati</taxon>
        <taxon>Chlamydiota</taxon>
        <taxon>Chlamydiia</taxon>
        <taxon>Chlamydiales</taxon>
        <taxon>Chlamydiaceae</taxon>
        <taxon>Chlamydia/Chlamydophila group</taxon>
        <taxon>Chlamydia</taxon>
    </lineage>
</organism>
<dbReference type="RefSeq" id="WP_011458278.1">
    <property type="nucleotide sequence ID" value="NC_007899.1"/>
</dbReference>
<evidence type="ECO:0000256" key="6">
    <source>
        <dbReference type="ARBA" id="ARBA00022525"/>
    </source>
</evidence>
<keyword evidence="6" id="KW-0964">Secreted</keyword>
<gene>
    <name evidence="14" type="primary">pmp10</name>
    <name evidence="14" type="ordered locus">CF0728</name>
</gene>
<dbReference type="Pfam" id="PF02415">
    <property type="entry name" value="Chlam_PMP"/>
    <property type="match status" value="3"/>
</dbReference>
<dbReference type="InterPro" id="IPR011427">
    <property type="entry name" value="Polymorphic_membr_middle"/>
</dbReference>
<dbReference type="EMBL" id="AP006861">
    <property type="protein sequence ID" value="BAE81500.1"/>
    <property type="molecule type" value="Genomic_DNA"/>
</dbReference>
<evidence type="ECO:0000256" key="3">
    <source>
        <dbReference type="ARBA" id="ARBA00007542"/>
    </source>
</evidence>
<feature type="region of interest" description="Disordered" evidence="11">
    <location>
        <begin position="32"/>
        <end position="55"/>
    </location>
</feature>
<evidence type="ECO:0000256" key="10">
    <source>
        <dbReference type="ARBA" id="ARBA00023237"/>
    </source>
</evidence>
<feature type="signal peptide" evidence="12">
    <location>
        <begin position="1"/>
        <end position="24"/>
    </location>
</feature>
<feature type="chain" id="PRO_5004202870" evidence="12">
    <location>
        <begin position="25"/>
        <end position="907"/>
    </location>
</feature>
<feature type="region of interest" description="Disordered" evidence="11">
    <location>
        <begin position="357"/>
        <end position="379"/>
    </location>
</feature>
<evidence type="ECO:0000256" key="9">
    <source>
        <dbReference type="ARBA" id="ARBA00023136"/>
    </source>
</evidence>
<evidence type="ECO:0000313" key="15">
    <source>
        <dbReference type="Proteomes" id="UP000001260"/>
    </source>
</evidence>
<feature type="compositionally biased region" description="Gly residues" evidence="11">
    <location>
        <begin position="359"/>
        <end position="369"/>
    </location>
</feature>
<dbReference type="AlphaFoldDB" id="Q253N8"/>
<dbReference type="InterPro" id="IPR003368">
    <property type="entry name" value="POMP_repeat"/>
</dbReference>
<feature type="compositionally biased region" description="Polar residues" evidence="11">
    <location>
        <begin position="213"/>
        <end position="229"/>
    </location>
</feature>
<dbReference type="OrthoDB" id="16651at2"/>
<keyword evidence="10" id="KW-0998">Cell outer membrane</keyword>
<dbReference type="STRING" id="264202.CF0728"/>
<feature type="compositionally biased region" description="Pro residues" evidence="11">
    <location>
        <begin position="195"/>
        <end position="211"/>
    </location>
</feature>
<evidence type="ECO:0000256" key="2">
    <source>
        <dbReference type="ARBA" id="ARBA00004416"/>
    </source>
</evidence>
<sequence>MKLSSCGFLLTSSLLSTCLIFADAASPTPKATTDLSTGFDGSSQEFTSKTSNDSNETTYNVTADISFENISTITASQPPPPPPPAGNKSVTEGCCFSNTAGDLIFTGNSHSLSFKNISLTGKGAAISNTADTKTTTLSGFSHLTFSSSPSSTVATGKGAIFCQGSSLNISNNTLVSFTDNHSTENGGAIGYETTPTPPTPPPTPPSSPNPSPQATHLSSVSSGTPVQSAQATVTFQGNTEVLFSGNSSGKNGGAIYAQNLAITSSSGTILFTNNTAKEKGGAIAIANSGTLSLSAEGGNIIFQGNIAKDGSNAIDLGTSAKITQLRATQGSSIYFYDPITGNGANVTDKLVINNPDTISGGGGSSGPGGAIRSSAAQPSPKTYTGTVVFSGKNNNTKALTNVTSLTQPVELAAGTLVLEDGALFDTKSFTQKDDTSKVLLEQNSQLQASENIDLKNLWVGVSDPTTKRVAGVSTSGSGSITISGPITLALSDPKFYENPDLAKDLNQEFIKIAAAKGTITLNNQSDPVQQDIGDHLGYQGVWKLTWADSPSGKEKVATLDWKPQGYIPPSGDTHSQTSLVPNSLWVMAFDVAAIQRLIEEEAKSATGGDIWGAGLSNFLQGKKTDKNRKFRNISSGYAAGISSKSLHDFKFSFSFSQLFGRAKDYAGARIHEKILSGSLYAQYDTKLLPILKFLSGTSVFRPSFLTQVSEDFPISFQAQFGYFYGDNTMKIKYPDTTQANSSWENHCCSGDIGASITIPMQSKDGLIQKASPFAKLQSIYVYQKGFQEKGLRRRAFDHTYLINISIPLGFKVHGESSSKDLYYEVSAAYVGDVYRHNPQNTTTPIVAGVVATPWLTTATYLQRHAARFQGSGSYALTSYIHLFAQGSVELRKLASSYHANAGSSIHF</sequence>
<evidence type="ECO:0000256" key="12">
    <source>
        <dbReference type="SAM" id="SignalP"/>
    </source>
</evidence>
<dbReference type="HOGENOM" id="CLU_004549_1_0_0"/>
<dbReference type="SUPFAM" id="SSF103515">
    <property type="entry name" value="Autotransporter"/>
    <property type="match status" value="1"/>
</dbReference>
<feature type="region of interest" description="Disordered" evidence="11">
    <location>
        <begin position="178"/>
        <end position="229"/>
    </location>
</feature>
<dbReference type="Pfam" id="PF07548">
    <property type="entry name" value="ChlamPMP_M"/>
    <property type="match status" value="1"/>
</dbReference>
<dbReference type="NCBIfam" id="TIGR01376">
    <property type="entry name" value="POMP_repeat"/>
    <property type="match status" value="3"/>
</dbReference>
<keyword evidence="5" id="KW-0134">Cell wall</keyword>
<reference evidence="14 15" key="1">
    <citation type="journal article" date="2006" name="DNA Res.">
        <title>Genome sequence of the cat pathogen, Chlamydophila felis.</title>
        <authorList>
            <person name="Azuma Y."/>
            <person name="Hirakawa H."/>
            <person name="Yamashita A."/>
            <person name="Cai Y."/>
            <person name="Rahman M.A."/>
            <person name="Suzuki H."/>
            <person name="Mitaku S."/>
            <person name="Toh H."/>
            <person name="Goto S."/>
            <person name="Murakami T."/>
            <person name="Sugi K."/>
            <person name="Hayashi H."/>
            <person name="Fukushi H."/>
            <person name="Hattori M."/>
            <person name="Kuhara S."/>
            <person name="Shirai M."/>
        </authorList>
    </citation>
    <scope>NUCLEOTIDE SEQUENCE [LARGE SCALE GENOMIC DNA]</scope>
    <source>
        <strain evidence="14 15">Fe/C-56</strain>
    </source>
</reference>
<dbReference type="eggNOG" id="COG4625">
    <property type="taxonomic scope" value="Bacteria"/>
</dbReference>
<keyword evidence="4" id="KW-1134">Transmembrane beta strand</keyword>
<keyword evidence="8 12" id="KW-0732">Signal</keyword>
<feature type="domain" description="Autotransporter" evidence="13">
    <location>
        <begin position="603"/>
        <end position="907"/>
    </location>
</feature>
<name>Q253N8_CHLFF</name>
<evidence type="ECO:0000256" key="4">
    <source>
        <dbReference type="ARBA" id="ARBA00022452"/>
    </source>
</evidence>
<comment type="similarity">
    <text evidence="3">Belongs to the PMP outer membrane protein family.</text>
</comment>
<dbReference type="SMART" id="SM00869">
    <property type="entry name" value="Autotransporter"/>
    <property type="match status" value="1"/>
</dbReference>
<dbReference type="InterPro" id="IPR005546">
    <property type="entry name" value="Autotransporte_beta"/>
</dbReference>
<evidence type="ECO:0000259" key="13">
    <source>
        <dbReference type="PROSITE" id="PS51208"/>
    </source>
</evidence>
<dbReference type="KEGG" id="cfe:CF0728"/>
<dbReference type="GO" id="GO:0009279">
    <property type="term" value="C:cell outer membrane"/>
    <property type="evidence" value="ECO:0007669"/>
    <property type="project" value="UniProtKB-SubCell"/>
</dbReference>
<evidence type="ECO:0000256" key="8">
    <source>
        <dbReference type="ARBA" id="ARBA00022729"/>
    </source>
</evidence>
<keyword evidence="15" id="KW-1185">Reference proteome</keyword>
<protein>
    <submittedName>
        <fullName evidence="14">Polymorphic outer membrane protein</fullName>
    </submittedName>
</protein>
<dbReference type="InterPro" id="IPR036709">
    <property type="entry name" value="Autotransporte_beta_dom_sf"/>
</dbReference>
<keyword evidence="7" id="KW-0812">Transmembrane</keyword>
<proteinExistence type="inferred from homology"/>
<dbReference type="Proteomes" id="UP000001260">
    <property type="component" value="Chromosome"/>
</dbReference>
<evidence type="ECO:0000313" key="14">
    <source>
        <dbReference type="EMBL" id="BAE81500.1"/>
    </source>
</evidence>
<accession>Q253N8</accession>
<comment type="subcellular location">
    <subcellularLocation>
        <location evidence="2">Cell outer membrane</location>
        <topology evidence="2">Peripheral membrane protein</topology>
        <orientation evidence="2">Extracellular side</orientation>
    </subcellularLocation>
    <subcellularLocation>
        <location evidence="1">Secreted</location>
        <location evidence="1">Cell wall</location>
    </subcellularLocation>
</comment>